<dbReference type="EMBL" id="JABBGG010000006">
    <property type="protein sequence ID" value="NML61804.1"/>
    <property type="molecule type" value="Genomic_DNA"/>
</dbReference>
<dbReference type="RefSeq" id="WP_169466123.1">
    <property type="nucleotide sequence ID" value="NZ_JABBGG010000006.1"/>
</dbReference>
<evidence type="ECO:0000313" key="2">
    <source>
        <dbReference type="Proteomes" id="UP000583752"/>
    </source>
</evidence>
<evidence type="ECO:0000313" key="1">
    <source>
        <dbReference type="EMBL" id="NML61804.1"/>
    </source>
</evidence>
<dbReference type="Proteomes" id="UP000583752">
    <property type="component" value="Unassembled WGS sequence"/>
</dbReference>
<sequence length="92" mass="10329">MSIRTDITEAMIEAAMNAGPLTHEFARRVLSAGLSKMANTERGAPFPLWVSTSIDTKRARFLGVTERRCYYRIETECGQRLTVHGNDIQPSQ</sequence>
<reference evidence="1 2" key="1">
    <citation type="submission" date="2020-04" db="EMBL/GenBank/DDBJ databases">
        <title>Massilia sp. RP-1-19 isolated from soil.</title>
        <authorList>
            <person name="Dahal R.H."/>
        </authorList>
    </citation>
    <scope>NUCLEOTIDE SEQUENCE [LARGE SCALE GENOMIC DNA]</scope>
    <source>
        <strain evidence="1 2">RP-1-19</strain>
    </source>
</reference>
<comment type="caution">
    <text evidence="1">The sequence shown here is derived from an EMBL/GenBank/DDBJ whole genome shotgun (WGS) entry which is preliminary data.</text>
</comment>
<proteinExistence type="predicted"/>
<dbReference type="AlphaFoldDB" id="A0A848HKP8"/>
<organism evidence="1 2">
    <name type="scientific">Massilia polaris</name>
    <dbReference type="NCBI Taxonomy" id="2728846"/>
    <lineage>
        <taxon>Bacteria</taxon>
        <taxon>Pseudomonadati</taxon>
        <taxon>Pseudomonadota</taxon>
        <taxon>Betaproteobacteria</taxon>
        <taxon>Burkholderiales</taxon>
        <taxon>Oxalobacteraceae</taxon>
        <taxon>Telluria group</taxon>
        <taxon>Massilia</taxon>
    </lineage>
</organism>
<name>A0A848HKP8_9BURK</name>
<accession>A0A848HKP8</accession>
<protein>
    <submittedName>
        <fullName evidence="1">Uncharacterized protein</fullName>
    </submittedName>
</protein>
<keyword evidence="2" id="KW-1185">Reference proteome</keyword>
<gene>
    <name evidence="1" type="ORF">HHL21_12075</name>
</gene>